<dbReference type="Gene3D" id="3.30.70.1390">
    <property type="entry name" value="ROC domain from the Parkinson's disease-associated leucine-rich repeat kinase 2"/>
    <property type="match status" value="1"/>
</dbReference>
<keyword evidence="1" id="KW-0732">Signal</keyword>
<sequence length="619" mass="72108">MDMFILLTVLKMLSFNEAYNFTCPSQAHWNLRAKSMCKPQRNYTCLFNVTFRVNIYRDRCSRPRILGPGYKYVFQPNLNRATCSVTRFQPFIFDTIGHSDCTYQKSLCNSLGQETYETGNTTVDRKCICNTDSGYLFVRNLKNQCYCNPSTEDCSCYLGINPYNETVKLKDIKCYDDMKMTRSRYLGDRFNISRTIKIFEFDNYKYNINYAPTIVVLIIIVGIERRWIKIRSKNILIFKKLTQKAESEKRYFVRIMIVGKESAGKTCLLRRLLNESITDVTSTDGVDIVVRRCKINIEDGKWTIGQEIDDKMERMNRALSPNGKTKLDDIEITKRAKVSTKSTQSGTRESNVLVNKSIDVNNDYPMTIPADDLADNRDHTTMQVDQTNYSIINHLDNTPTYKIDRKNDMKVNLDKNQSSLLVMPEDLMANVFTKSTAKTPRNLYALCELWDFAGQKEFYATHQAFLTSSAVYLVVADMKDDILSEEDKPKCSADFQHIGEFVDFWFDSIHCHRTTNELDSHGHYDPPILLVFTGKDKYDKADFKERQKVLHDQIDKVLGHQSKYHHLHNKFYLSNKRDTDKEFEKLRFAIFETAGKMNNWGEAFPLKWILLEHLIEINK</sequence>
<protein>
    <submittedName>
        <fullName evidence="2">Uncharacterized protein</fullName>
    </submittedName>
</protein>
<dbReference type="AlphaFoldDB" id="A0A6J8EKS6"/>
<gene>
    <name evidence="2" type="ORF">MCOR_53308</name>
</gene>
<dbReference type="Proteomes" id="UP000507470">
    <property type="component" value="Unassembled WGS sequence"/>
</dbReference>
<evidence type="ECO:0000313" key="2">
    <source>
        <dbReference type="EMBL" id="CAC5421160.1"/>
    </source>
</evidence>
<keyword evidence="3" id="KW-1185">Reference proteome</keyword>
<proteinExistence type="predicted"/>
<dbReference type="EMBL" id="CACVKT020009226">
    <property type="protein sequence ID" value="CAC5421160.1"/>
    <property type="molecule type" value="Genomic_DNA"/>
</dbReference>
<organism evidence="2 3">
    <name type="scientific">Mytilus coruscus</name>
    <name type="common">Sea mussel</name>
    <dbReference type="NCBI Taxonomy" id="42192"/>
    <lineage>
        <taxon>Eukaryota</taxon>
        <taxon>Metazoa</taxon>
        <taxon>Spiralia</taxon>
        <taxon>Lophotrochozoa</taxon>
        <taxon>Mollusca</taxon>
        <taxon>Bivalvia</taxon>
        <taxon>Autobranchia</taxon>
        <taxon>Pteriomorphia</taxon>
        <taxon>Mytilida</taxon>
        <taxon>Mytiloidea</taxon>
        <taxon>Mytilidae</taxon>
        <taxon>Mytilinae</taxon>
        <taxon>Mytilus</taxon>
    </lineage>
</organism>
<dbReference type="Pfam" id="PF08477">
    <property type="entry name" value="Roc"/>
    <property type="match status" value="1"/>
</dbReference>
<dbReference type="SUPFAM" id="SSF52540">
    <property type="entry name" value="P-loop containing nucleoside triphosphate hydrolases"/>
    <property type="match status" value="1"/>
</dbReference>
<evidence type="ECO:0000256" key="1">
    <source>
        <dbReference type="SAM" id="SignalP"/>
    </source>
</evidence>
<feature type="signal peptide" evidence="1">
    <location>
        <begin position="1"/>
        <end position="18"/>
    </location>
</feature>
<name>A0A6J8EKS6_MYTCO</name>
<dbReference type="InterPro" id="IPR027417">
    <property type="entry name" value="P-loop_NTPase"/>
</dbReference>
<evidence type="ECO:0000313" key="3">
    <source>
        <dbReference type="Proteomes" id="UP000507470"/>
    </source>
</evidence>
<accession>A0A6J8EKS6</accession>
<feature type="non-terminal residue" evidence="2">
    <location>
        <position position="619"/>
    </location>
</feature>
<reference evidence="2 3" key="1">
    <citation type="submission" date="2020-06" db="EMBL/GenBank/DDBJ databases">
        <authorList>
            <person name="Li R."/>
            <person name="Bekaert M."/>
        </authorList>
    </citation>
    <scope>NUCLEOTIDE SEQUENCE [LARGE SCALE GENOMIC DNA]</scope>
    <source>
        <strain evidence="3">wild</strain>
    </source>
</reference>
<feature type="chain" id="PRO_5026973700" evidence="1">
    <location>
        <begin position="19"/>
        <end position="619"/>
    </location>
</feature>
<dbReference type="Gene3D" id="3.40.50.300">
    <property type="entry name" value="P-loop containing nucleotide triphosphate hydrolases"/>
    <property type="match status" value="2"/>
</dbReference>
<dbReference type="OrthoDB" id="6137148at2759"/>